<accession>A0A2W2GT03</accession>
<protein>
    <submittedName>
        <fullName evidence="2">MarR family transcriptional regulator</fullName>
    </submittedName>
</protein>
<dbReference type="Gene3D" id="1.10.10.10">
    <property type="entry name" value="Winged helix-like DNA-binding domain superfamily/Winged helix DNA-binding domain"/>
    <property type="match status" value="1"/>
</dbReference>
<dbReference type="SUPFAM" id="SSF46785">
    <property type="entry name" value="Winged helix' DNA-binding domain"/>
    <property type="match status" value="1"/>
</dbReference>
<dbReference type="InterPro" id="IPR000835">
    <property type="entry name" value="HTH_MarR-typ"/>
</dbReference>
<dbReference type="InterPro" id="IPR036390">
    <property type="entry name" value="WH_DNA-bd_sf"/>
</dbReference>
<keyword evidence="3" id="KW-1185">Reference proteome</keyword>
<dbReference type="Pfam" id="PF12802">
    <property type="entry name" value="MarR_2"/>
    <property type="match status" value="1"/>
</dbReference>
<dbReference type="InterPro" id="IPR036388">
    <property type="entry name" value="WH-like_DNA-bd_sf"/>
</dbReference>
<dbReference type="EMBL" id="POUA01000049">
    <property type="protein sequence ID" value="PZG51072.1"/>
    <property type="molecule type" value="Genomic_DNA"/>
</dbReference>
<sequence>MTDPVPVPDREAVGTLLRHLLELLDGDLADRYGSAGLDDYRPRYSPIIRALAAEGPMPIRDLARSVGVTHSAASQTVRLMTRSGLLALEPGTDARTRVASLTARAKGLLPFIEADWAATTAAMRELDTELPMPLGDVLVAAVRALHRRPLRERLDDGRPEGDGKVVSP</sequence>
<evidence type="ECO:0000313" key="2">
    <source>
        <dbReference type="EMBL" id="PZG51072.1"/>
    </source>
</evidence>
<feature type="domain" description="HTH marR-type" evidence="1">
    <location>
        <begin position="42"/>
        <end position="95"/>
    </location>
</feature>
<dbReference type="GO" id="GO:0003700">
    <property type="term" value="F:DNA-binding transcription factor activity"/>
    <property type="evidence" value="ECO:0007669"/>
    <property type="project" value="InterPro"/>
</dbReference>
<dbReference type="InterPro" id="IPR011991">
    <property type="entry name" value="ArsR-like_HTH"/>
</dbReference>
<gene>
    <name evidence="2" type="ORF">C1I98_09345</name>
</gene>
<comment type="caution">
    <text evidence="2">The sequence shown here is derived from an EMBL/GenBank/DDBJ whole genome shotgun (WGS) entry which is preliminary data.</text>
</comment>
<dbReference type="Proteomes" id="UP000248544">
    <property type="component" value="Unassembled WGS sequence"/>
</dbReference>
<organism evidence="2 3">
    <name type="scientific">Spongiactinospora gelatinilytica</name>
    <dbReference type="NCBI Taxonomy" id="2666298"/>
    <lineage>
        <taxon>Bacteria</taxon>
        <taxon>Bacillati</taxon>
        <taxon>Actinomycetota</taxon>
        <taxon>Actinomycetes</taxon>
        <taxon>Streptosporangiales</taxon>
        <taxon>Streptosporangiaceae</taxon>
        <taxon>Spongiactinospora</taxon>
    </lineage>
</organism>
<evidence type="ECO:0000259" key="1">
    <source>
        <dbReference type="Pfam" id="PF12802"/>
    </source>
</evidence>
<evidence type="ECO:0000313" key="3">
    <source>
        <dbReference type="Proteomes" id="UP000248544"/>
    </source>
</evidence>
<dbReference type="AlphaFoldDB" id="A0A2W2GT03"/>
<reference evidence="2 3" key="1">
    <citation type="submission" date="2018-01" db="EMBL/GenBank/DDBJ databases">
        <title>Draft genome sequence of Sphaerisporangium sp. 7K107.</title>
        <authorList>
            <person name="Sahin N."/>
            <person name="Saygin H."/>
            <person name="Ay H."/>
        </authorList>
    </citation>
    <scope>NUCLEOTIDE SEQUENCE [LARGE SCALE GENOMIC DNA]</scope>
    <source>
        <strain evidence="2 3">7K107</strain>
    </source>
</reference>
<name>A0A2W2GT03_9ACTN</name>
<dbReference type="CDD" id="cd00090">
    <property type="entry name" value="HTH_ARSR"/>
    <property type="match status" value="1"/>
</dbReference>
<proteinExistence type="predicted"/>